<dbReference type="RefSeq" id="XP_052944876.1">
    <property type="nucleotide sequence ID" value="XM_053088537.1"/>
</dbReference>
<proteinExistence type="predicted"/>
<dbReference type="SUPFAM" id="SSF144284">
    <property type="entry name" value="Sec2 N-terminal region"/>
    <property type="match status" value="1"/>
</dbReference>
<dbReference type="GeneID" id="77727742"/>
<accession>A0AA38LUM7</accession>
<dbReference type="Pfam" id="PF06428">
    <property type="entry name" value="Sec2p"/>
    <property type="match status" value="1"/>
</dbReference>
<feature type="compositionally biased region" description="Low complexity" evidence="2">
    <location>
        <begin position="553"/>
        <end position="564"/>
    </location>
</feature>
<dbReference type="PANTHER" id="PTHR14430:SF0">
    <property type="entry name" value="SEC2P DOMAIN-CONTAINING PROTEIN"/>
    <property type="match status" value="1"/>
</dbReference>
<comment type="caution">
    <text evidence="4">The sequence shown here is derived from an EMBL/GenBank/DDBJ whole genome shotgun (WGS) entry which is preliminary data.</text>
</comment>
<evidence type="ECO:0000313" key="5">
    <source>
        <dbReference type="Proteomes" id="UP001164286"/>
    </source>
</evidence>
<dbReference type="EMBL" id="JAKWFO010000005">
    <property type="protein sequence ID" value="KAI9635099.1"/>
    <property type="molecule type" value="Genomic_DNA"/>
</dbReference>
<feature type="compositionally biased region" description="Basic and acidic residues" evidence="2">
    <location>
        <begin position="747"/>
        <end position="774"/>
    </location>
</feature>
<dbReference type="PANTHER" id="PTHR14430">
    <property type="entry name" value="RABIN3-RELATED"/>
    <property type="match status" value="1"/>
</dbReference>
<feature type="compositionally biased region" description="Pro residues" evidence="2">
    <location>
        <begin position="469"/>
        <end position="480"/>
    </location>
</feature>
<feature type="compositionally biased region" description="Basic and acidic residues" evidence="2">
    <location>
        <begin position="363"/>
        <end position="380"/>
    </location>
</feature>
<feature type="compositionally biased region" description="Polar residues" evidence="2">
    <location>
        <begin position="848"/>
        <end position="858"/>
    </location>
</feature>
<feature type="compositionally biased region" description="Low complexity" evidence="2">
    <location>
        <begin position="655"/>
        <end position="681"/>
    </location>
</feature>
<evidence type="ECO:0000259" key="3">
    <source>
        <dbReference type="Pfam" id="PF06428"/>
    </source>
</evidence>
<feature type="region of interest" description="Disordered" evidence="2">
    <location>
        <begin position="1"/>
        <end position="99"/>
    </location>
</feature>
<feature type="region of interest" description="Disordered" evidence="2">
    <location>
        <begin position="747"/>
        <end position="814"/>
    </location>
</feature>
<feature type="compositionally biased region" description="Polar residues" evidence="2">
    <location>
        <begin position="634"/>
        <end position="650"/>
    </location>
</feature>
<dbReference type="GO" id="GO:0005085">
    <property type="term" value="F:guanyl-nucleotide exchange factor activity"/>
    <property type="evidence" value="ECO:0007669"/>
    <property type="project" value="InterPro"/>
</dbReference>
<dbReference type="Gene3D" id="6.10.140.910">
    <property type="match status" value="1"/>
</dbReference>
<feature type="region of interest" description="Disordered" evidence="2">
    <location>
        <begin position="829"/>
        <end position="875"/>
    </location>
</feature>
<evidence type="ECO:0000313" key="4">
    <source>
        <dbReference type="EMBL" id="KAI9635099.1"/>
    </source>
</evidence>
<organism evidence="4 5">
    <name type="scientific">Dioszegia hungarica</name>
    <dbReference type="NCBI Taxonomy" id="4972"/>
    <lineage>
        <taxon>Eukaryota</taxon>
        <taxon>Fungi</taxon>
        <taxon>Dikarya</taxon>
        <taxon>Basidiomycota</taxon>
        <taxon>Agaricomycotina</taxon>
        <taxon>Tremellomycetes</taxon>
        <taxon>Tremellales</taxon>
        <taxon>Bulleribasidiaceae</taxon>
        <taxon>Dioszegia</taxon>
    </lineage>
</organism>
<feature type="compositionally biased region" description="Basic and acidic residues" evidence="2">
    <location>
        <begin position="128"/>
        <end position="139"/>
    </location>
</feature>
<feature type="region of interest" description="Disordered" evidence="2">
    <location>
        <begin position="633"/>
        <end position="691"/>
    </location>
</feature>
<keyword evidence="5" id="KW-1185">Reference proteome</keyword>
<feature type="region of interest" description="Disordered" evidence="2">
    <location>
        <begin position="119"/>
        <end position="218"/>
    </location>
</feature>
<dbReference type="GO" id="GO:0006887">
    <property type="term" value="P:exocytosis"/>
    <property type="evidence" value="ECO:0007669"/>
    <property type="project" value="TreeGrafter"/>
</dbReference>
<feature type="domain" description="GDP/GTP exchange factor Sec2 N-terminal" evidence="3">
    <location>
        <begin position="693"/>
        <end position="770"/>
    </location>
</feature>
<feature type="region of interest" description="Disordered" evidence="2">
    <location>
        <begin position="907"/>
        <end position="928"/>
    </location>
</feature>
<feature type="compositionally biased region" description="Low complexity" evidence="2">
    <location>
        <begin position="481"/>
        <end position="501"/>
    </location>
</feature>
<dbReference type="Proteomes" id="UP001164286">
    <property type="component" value="Unassembled WGS sequence"/>
</dbReference>
<feature type="compositionally biased region" description="Low complexity" evidence="2">
    <location>
        <begin position="184"/>
        <end position="199"/>
    </location>
</feature>
<name>A0AA38LUM7_9TREE</name>
<sequence>MSEFPLGIAIPQRGPSPSNPSIAASPASFSRPPALTPSSQSSNPFDNFSVPSIPPRLSRVGRRISEMGMSVLVGPDYEDEPPPPRREAPVRAAEVPGMGDEPIMCPFCNKPLPPAFILTQMAHTHASSQEKKRTQDTLSRKSSVSSRRPSEMGRSASGSGAAPMGMTRVPEGSRAESVAMSATASAPSSVVQARRAASSGTTTPPSGIALSAAKSTPDLSKTDALLESTRPKPGEVLPKATAESLLPTVKSAETADIAGASSLISPEDVRKWSTLAGIDISTSSGTSTPKKAEKAIPALPPPPPPSSTVAERMKQSERPTSGSKFGGIFGRGTSKAKDEDSDDEEDGSYGAAGYAKLNGPPSPDRDEAPSWRDKARRDVPGRMTQSPAGLSRDPSVEPARVAAKDKVASDEELRKLLVEVLGKVDSMSKSHEDLLHSHTTLLTSLKIARSNLAMAEANSEMLEEQLKRAPPPPSTRPPNQPQASTRPSTPSNAPATAPVPSRSSSSIPTINIPARKSLDEPRPLQPMAPRRSEETRRARPTSMMMPPPNAYNSGPSTGPASSTSQKESKGMFGFLGGGKTKVPGLGTIVIPSAKELQASAVRFGDSIAGPNSRPGTPSREAGQFFDYHVPSQYAPVQNENRSTRSVSGDSISRVPSPISSANTAAPPASSPLSGSSLQSPPTVRPQPLPPALTAELAKLRTAYTTSQTRMEAMNKELTELKKGKLEMEAELESLSQALFEEANKMVSEERKRRAEVEESLKEVKEEREALRETIKVLGGQAESVVDEDESKEAGETVEHEDEEEEKKGDDWRPRDLDKHYEALRKTIHHVADGTAPTTAFEDAVAGPSGTSARGSTDTEASDAPTGRKVSSGMGAEANPWAEMNFGAVIPPGAGMSARERDDVDPLAKMTADGSGIRAGAADELARGG</sequence>
<evidence type="ECO:0000256" key="2">
    <source>
        <dbReference type="SAM" id="MobiDB-lite"/>
    </source>
</evidence>
<feature type="compositionally biased region" description="Polar residues" evidence="2">
    <location>
        <begin position="36"/>
        <end position="50"/>
    </location>
</feature>
<keyword evidence="1" id="KW-0175">Coiled coil</keyword>
<feature type="compositionally biased region" description="Basic and acidic residues" evidence="2">
    <location>
        <begin position="805"/>
        <end position="814"/>
    </location>
</feature>
<dbReference type="GO" id="GO:0051286">
    <property type="term" value="C:cell tip"/>
    <property type="evidence" value="ECO:0007669"/>
    <property type="project" value="TreeGrafter"/>
</dbReference>
<feature type="region of interest" description="Disordered" evidence="2">
    <location>
        <begin position="279"/>
        <end position="409"/>
    </location>
</feature>
<feature type="compositionally biased region" description="Low complexity" evidence="2">
    <location>
        <begin position="15"/>
        <end position="33"/>
    </location>
</feature>
<dbReference type="InterPro" id="IPR009449">
    <property type="entry name" value="Sec2_N"/>
</dbReference>
<dbReference type="InterPro" id="IPR040351">
    <property type="entry name" value="RAB3IL/RAB3IP/Sec2"/>
</dbReference>
<reference evidence="4" key="1">
    <citation type="journal article" date="2022" name="G3 (Bethesda)">
        <title>High quality genome of the basidiomycete yeast Dioszegia hungarica PDD-24b-2 isolated from cloud water.</title>
        <authorList>
            <person name="Jarrige D."/>
            <person name="Haridas S."/>
            <person name="Bleykasten-Grosshans C."/>
            <person name="Joly M."/>
            <person name="Nadalig T."/>
            <person name="Sancelme M."/>
            <person name="Vuilleumier S."/>
            <person name="Grigoriev I.V."/>
            <person name="Amato P."/>
            <person name="Bringel F."/>
        </authorList>
    </citation>
    <scope>NUCLEOTIDE SEQUENCE</scope>
    <source>
        <strain evidence="4">PDD-24b-2</strain>
    </source>
</reference>
<dbReference type="AlphaFoldDB" id="A0AA38LUM7"/>
<gene>
    <name evidence="4" type="ORF">MKK02DRAFT_32602</name>
</gene>
<protein>
    <recommendedName>
        <fullName evidence="3">GDP/GTP exchange factor Sec2 N-terminal domain-containing protein</fullName>
    </recommendedName>
</protein>
<dbReference type="GO" id="GO:0070319">
    <property type="term" value="C:Golgi to plasma membrane transport vesicle"/>
    <property type="evidence" value="ECO:0007669"/>
    <property type="project" value="TreeGrafter"/>
</dbReference>
<evidence type="ECO:0000256" key="1">
    <source>
        <dbReference type="ARBA" id="ARBA00023054"/>
    </source>
</evidence>
<feature type="region of interest" description="Disordered" evidence="2">
    <location>
        <begin position="456"/>
        <end position="567"/>
    </location>
</feature>